<protein>
    <recommendedName>
        <fullName evidence="4">Lipocalin-like protein</fullName>
    </recommendedName>
</protein>
<sequence>MALVTTVLALAGTVFAVPAAAAAPCTTGTWRLTKADLTVRQSTTRLRIVGGKGATLTLGGGRAVHRYAGSARLTETGTSGGAAVTGWLRYRGTLRMKAKITGSRLVGTISSASGNATLKLRQTAPLSLDPAPRNLAALLKAGEFTGVPDNAKITCSTTSLKLHQTDTTSSGTLKATWTYRRA</sequence>
<accession>A0A3N1D445</accession>
<evidence type="ECO:0000313" key="3">
    <source>
        <dbReference type="Proteomes" id="UP000272400"/>
    </source>
</evidence>
<gene>
    <name evidence="2" type="ORF">EDD29_5965</name>
</gene>
<feature type="chain" id="PRO_5038632729" description="Lipocalin-like protein" evidence="1">
    <location>
        <begin position="17"/>
        <end position="182"/>
    </location>
</feature>
<evidence type="ECO:0000313" key="2">
    <source>
        <dbReference type="EMBL" id="ROO88302.1"/>
    </source>
</evidence>
<name>A0A3N1D445_9ACTN</name>
<organism evidence="2 3">
    <name type="scientific">Actinocorallia herbida</name>
    <dbReference type="NCBI Taxonomy" id="58109"/>
    <lineage>
        <taxon>Bacteria</taxon>
        <taxon>Bacillati</taxon>
        <taxon>Actinomycetota</taxon>
        <taxon>Actinomycetes</taxon>
        <taxon>Streptosporangiales</taxon>
        <taxon>Thermomonosporaceae</taxon>
        <taxon>Actinocorallia</taxon>
    </lineage>
</organism>
<feature type="signal peptide" evidence="1">
    <location>
        <begin position="1"/>
        <end position="16"/>
    </location>
</feature>
<evidence type="ECO:0008006" key="4">
    <source>
        <dbReference type="Google" id="ProtNLM"/>
    </source>
</evidence>
<keyword evidence="1" id="KW-0732">Signal</keyword>
<keyword evidence="3" id="KW-1185">Reference proteome</keyword>
<comment type="caution">
    <text evidence="2">The sequence shown here is derived from an EMBL/GenBank/DDBJ whole genome shotgun (WGS) entry which is preliminary data.</text>
</comment>
<dbReference type="Proteomes" id="UP000272400">
    <property type="component" value="Unassembled WGS sequence"/>
</dbReference>
<dbReference type="AlphaFoldDB" id="A0A3N1D445"/>
<dbReference type="EMBL" id="RJKE01000001">
    <property type="protein sequence ID" value="ROO88302.1"/>
    <property type="molecule type" value="Genomic_DNA"/>
</dbReference>
<evidence type="ECO:0000256" key="1">
    <source>
        <dbReference type="SAM" id="SignalP"/>
    </source>
</evidence>
<reference evidence="2 3" key="1">
    <citation type="submission" date="2018-11" db="EMBL/GenBank/DDBJ databases">
        <title>Sequencing the genomes of 1000 actinobacteria strains.</title>
        <authorList>
            <person name="Klenk H.-P."/>
        </authorList>
    </citation>
    <scope>NUCLEOTIDE SEQUENCE [LARGE SCALE GENOMIC DNA]</scope>
    <source>
        <strain evidence="2 3">DSM 44254</strain>
    </source>
</reference>
<proteinExistence type="predicted"/>